<reference evidence="3" key="1">
    <citation type="submission" date="2025-08" db="UniProtKB">
        <authorList>
            <consortium name="Ensembl"/>
        </authorList>
    </citation>
    <scope>IDENTIFICATION</scope>
</reference>
<organism evidence="3 4">
    <name type="scientific">Oncorhynchus kisutch</name>
    <name type="common">Coho salmon</name>
    <name type="synonym">Salmo kisutch</name>
    <dbReference type="NCBI Taxonomy" id="8019"/>
    <lineage>
        <taxon>Eukaryota</taxon>
        <taxon>Metazoa</taxon>
        <taxon>Chordata</taxon>
        <taxon>Craniata</taxon>
        <taxon>Vertebrata</taxon>
        <taxon>Euteleostomi</taxon>
        <taxon>Actinopterygii</taxon>
        <taxon>Neopterygii</taxon>
        <taxon>Teleostei</taxon>
        <taxon>Protacanthopterygii</taxon>
        <taxon>Salmoniformes</taxon>
        <taxon>Salmonidae</taxon>
        <taxon>Salmoninae</taxon>
        <taxon>Oncorhynchus</taxon>
    </lineage>
</organism>
<dbReference type="PANTHER" id="PTHR22803">
    <property type="entry name" value="MANNOSE, PHOSPHOLIPASE, LECTIN RECEPTOR RELATED"/>
    <property type="match status" value="1"/>
</dbReference>
<feature type="domain" description="C-type lectin" evidence="2">
    <location>
        <begin position="35"/>
        <end position="155"/>
    </location>
</feature>
<feature type="domain" description="C-type lectin" evidence="2">
    <location>
        <begin position="191"/>
        <end position="306"/>
    </location>
</feature>
<dbReference type="PROSITE" id="PS50041">
    <property type="entry name" value="C_TYPE_LECTIN_2"/>
    <property type="match status" value="2"/>
</dbReference>
<reference evidence="3" key="2">
    <citation type="submission" date="2025-09" db="UniProtKB">
        <authorList>
            <consortium name="Ensembl"/>
        </authorList>
    </citation>
    <scope>IDENTIFICATION</scope>
</reference>
<dbReference type="InterPro" id="IPR018378">
    <property type="entry name" value="C-type_lectin_CS"/>
</dbReference>
<dbReference type="SUPFAM" id="SSF56436">
    <property type="entry name" value="C-type lectin-like"/>
    <property type="match status" value="2"/>
</dbReference>
<dbReference type="InterPro" id="IPR016186">
    <property type="entry name" value="C-type_lectin-like/link_sf"/>
</dbReference>
<evidence type="ECO:0000313" key="3">
    <source>
        <dbReference type="Ensembl" id="ENSOKIP00005065513.1"/>
    </source>
</evidence>
<sequence>MGNDVNISLATLNNATLYNVTNLHYSSHMHTYILYSISSTLFMVDFSKKKSWPAAREDCISRGADLVSIHNMEEESFLSTYTKGKSKWIGLKHNPTDGGYHWSDATPVSHTNWGNGEPNNHEGREDCVEMVSNTNGTSSWWNDLNCDAHQDWICMISKVKKPIFYNLIPTASSIAPPAPTKNPCPSGYISWYKNCYKLVEEPKTWEAAQVACEQEGGNLASVDMSYDQAFVAGVVLQGKADAWIGLRHHLNSYTWTDGWSVFFTHWGPGEPSNHKTEGCVAMRADPIFHGTWNDTDCNSAKAYICKISSVYIWPCVLGYCPPER</sequence>
<name>A0A8C7MMX6_ONCKI</name>
<dbReference type="PROSITE" id="PS00615">
    <property type="entry name" value="C_TYPE_LECTIN_1"/>
    <property type="match status" value="2"/>
</dbReference>
<keyword evidence="1" id="KW-1015">Disulfide bond</keyword>
<protein>
    <recommendedName>
        <fullName evidence="2">C-type lectin domain-containing protein</fullName>
    </recommendedName>
</protein>
<dbReference type="Pfam" id="PF00059">
    <property type="entry name" value="Lectin_C"/>
    <property type="match status" value="2"/>
</dbReference>
<accession>A0A8C7MMX6</accession>
<evidence type="ECO:0000256" key="1">
    <source>
        <dbReference type="ARBA" id="ARBA00023157"/>
    </source>
</evidence>
<dbReference type="AlphaFoldDB" id="A0A8C7MMX6"/>
<dbReference type="Proteomes" id="UP000694557">
    <property type="component" value="Unassembled WGS sequence"/>
</dbReference>
<dbReference type="Ensembl" id="ENSOKIT00005069644.1">
    <property type="protein sequence ID" value="ENSOKIP00005065513.1"/>
    <property type="gene ID" value="ENSOKIG00005028107.1"/>
</dbReference>
<keyword evidence="4" id="KW-1185">Reference proteome</keyword>
<dbReference type="InterPro" id="IPR001304">
    <property type="entry name" value="C-type_lectin-like"/>
</dbReference>
<evidence type="ECO:0000259" key="2">
    <source>
        <dbReference type="PROSITE" id="PS50041"/>
    </source>
</evidence>
<evidence type="ECO:0000313" key="4">
    <source>
        <dbReference type="Proteomes" id="UP000694557"/>
    </source>
</evidence>
<dbReference type="Gene3D" id="3.10.100.10">
    <property type="entry name" value="Mannose-Binding Protein A, subunit A"/>
    <property type="match status" value="2"/>
</dbReference>
<proteinExistence type="predicted"/>
<dbReference type="CDD" id="cd00037">
    <property type="entry name" value="CLECT"/>
    <property type="match status" value="2"/>
</dbReference>
<dbReference type="InterPro" id="IPR050111">
    <property type="entry name" value="C-type_lectin/snaclec_domain"/>
</dbReference>
<dbReference type="InterPro" id="IPR016187">
    <property type="entry name" value="CTDL_fold"/>
</dbReference>
<dbReference type="GeneTree" id="ENSGT01050000244842"/>
<dbReference type="SMART" id="SM00034">
    <property type="entry name" value="CLECT"/>
    <property type="match status" value="2"/>
</dbReference>